<sequence length="76" mass="8318">MSKIGEERGVYIQITSNNTTEQETEMKTKGVATTSKATTDGNGFFLATASRATLAPIFINLSTSPSLQIWEEIRAY</sequence>
<dbReference type="Gramene" id="MELO3C021066.2.1">
    <property type="protein sequence ID" value="MELO3C021066.2.1"/>
    <property type="gene ID" value="MELO3C021066.2"/>
</dbReference>
<dbReference type="EnsemblPlants" id="MELO3C021066.2.1">
    <property type="protein sequence ID" value="MELO3C021066.2.1"/>
    <property type="gene ID" value="MELO3C021066.2"/>
</dbReference>
<evidence type="ECO:0000256" key="1">
    <source>
        <dbReference type="SAM" id="MobiDB-lite"/>
    </source>
</evidence>
<evidence type="ECO:0000313" key="2">
    <source>
        <dbReference type="EnsemblPlants" id="MELO3C021066.2.1"/>
    </source>
</evidence>
<accession>A0A9I9DMZ7</accession>
<name>A0A9I9DMZ7_CUCME</name>
<protein>
    <submittedName>
        <fullName evidence="2">Uncharacterized protein</fullName>
    </submittedName>
</protein>
<feature type="region of interest" description="Disordered" evidence="1">
    <location>
        <begin position="15"/>
        <end position="34"/>
    </location>
</feature>
<proteinExistence type="predicted"/>
<dbReference type="AlphaFoldDB" id="A0A9I9DMZ7"/>
<reference evidence="2" key="1">
    <citation type="submission" date="2023-03" db="UniProtKB">
        <authorList>
            <consortium name="EnsemblPlants"/>
        </authorList>
    </citation>
    <scope>IDENTIFICATION</scope>
</reference>
<organism evidence="2">
    <name type="scientific">Cucumis melo</name>
    <name type="common">Muskmelon</name>
    <dbReference type="NCBI Taxonomy" id="3656"/>
    <lineage>
        <taxon>Eukaryota</taxon>
        <taxon>Viridiplantae</taxon>
        <taxon>Streptophyta</taxon>
        <taxon>Embryophyta</taxon>
        <taxon>Tracheophyta</taxon>
        <taxon>Spermatophyta</taxon>
        <taxon>Magnoliopsida</taxon>
        <taxon>eudicotyledons</taxon>
        <taxon>Gunneridae</taxon>
        <taxon>Pentapetalae</taxon>
        <taxon>rosids</taxon>
        <taxon>fabids</taxon>
        <taxon>Cucurbitales</taxon>
        <taxon>Cucurbitaceae</taxon>
        <taxon>Benincaseae</taxon>
        <taxon>Cucumis</taxon>
    </lineage>
</organism>